<evidence type="ECO:0000256" key="2">
    <source>
        <dbReference type="SAM" id="MobiDB-lite"/>
    </source>
</evidence>
<keyword evidence="5" id="KW-1185">Reference proteome</keyword>
<sequence length="512" mass="54974">MANDTAEIERVSTLLGELAARDVSGLSTDVLLAQNAAIARLERLVGALGSRYAGEIARRSAPELPGGGLARRTGQGNAATLVSTVRGGTVAGAKRSISAGGAFFPADAPAGLGGERADAPAKAPAPRYPAVARASVTGELSVDAAGLIVDGLDKVRAHVEAAVLAEVEERLVTRAVTMSAHDVRKMVLRALARVDRVAHERREREQHEARYLWWKQDHEGTVVIHGQMDAVTAAPVIAVLEQMTTRDVRRQGRDHGEDGEGRTPDGRTVGQMRVDALHDLARHALGCTETTRSGVRTSIVVRMSLNDLRTGDGQGSIDGIDQPVSVRELRRLAGDAGVIPQVLAGDGAVLDMGRTVRLFTAAQRLALLERDGGCAKCHAPPEHCEAHHIEWWDHGGRTDLANGVMLCTRCHHDVHRQGWEIRASATAVTFIPPPHLDQGRAPSPGGTRALDIDIPPPPDIRWPEVTPEDEAMVRAWVAADRAARGEPRGEPWEEQYAAMRVVAAWHEERAEA</sequence>
<comment type="similarity">
    <text evidence="1">Belongs to the Rv1128c/1148c/1588c/1702c/1945/3466 family.</text>
</comment>
<dbReference type="SMART" id="SM00507">
    <property type="entry name" value="HNHc"/>
    <property type="match status" value="1"/>
</dbReference>
<dbReference type="GO" id="GO:0008270">
    <property type="term" value="F:zinc ion binding"/>
    <property type="evidence" value="ECO:0007669"/>
    <property type="project" value="InterPro"/>
</dbReference>
<dbReference type="Gene3D" id="1.10.30.50">
    <property type="match status" value="1"/>
</dbReference>
<feature type="region of interest" description="Disordered" evidence="2">
    <location>
        <begin position="433"/>
        <end position="459"/>
    </location>
</feature>
<evidence type="ECO:0000313" key="4">
    <source>
        <dbReference type="EMBL" id="GIG54343.1"/>
    </source>
</evidence>
<gene>
    <name evidence="4" type="ORF">Dac01nite_10950</name>
</gene>
<name>A0A919UL43_9MICO</name>
<dbReference type="InterPro" id="IPR003870">
    <property type="entry name" value="DUF222"/>
</dbReference>
<dbReference type="AlphaFoldDB" id="A0A919UL43"/>
<dbReference type="GO" id="GO:0003676">
    <property type="term" value="F:nucleic acid binding"/>
    <property type="evidence" value="ECO:0007669"/>
    <property type="project" value="InterPro"/>
</dbReference>
<feature type="region of interest" description="Disordered" evidence="2">
    <location>
        <begin position="245"/>
        <end position="269"/>
    </location>
</feature>
<dbReference type="InterPro" id="IPR002711">
    <property type="entry name" value="HNH"/>
</dbReference>
<dbReference type="InterPro" id="IPR003615">
    <property type="entry name" value="HNH_nuc"/>
</dbReference>
<accession>A0A919UL43</accession>
<feature type="compositionally biased region" description="Basic and acidic residues" evidence="2">
    <location>
        <begin position="245"/>
        <end position="265"/>
    </location>
</feature>
<dbReference type="Pfam" id="PF01844">
    <property type="entry name" value="HNH"/>
    <property type="match status" value="1"/>
</dbReference>
<proteinExistence type="inferred from homology"/>
<reference evidence="4" key="1">
    <citation type="submission" date="2021-01" db="EMBL/GenBank/DDBJ databases">
        <title>Whole genome shotgun sequence of Demequina activiva NBRC 110675.</title>
        <authorList>
            <person name="Komaki H."/>
            <person name="Tamura T."/>
        </authorList>
    </citation>
    <scope>NUCLEOTIDE SEQUENCE</scope>
    <source>
        <strain evidence="4">NBRC 110675</strain>
    </source>
</reference>
<dbReference type="RefSeq" id="WP_203654043.1">
    <property type="nucleotide sequence ID" value="NZ_BONR01000002.1"/>
</dbReference>
<comment type="caution">
    <text evidence="4">The sequence shown here is derived from an EMBL/GenBank/DDBJ whole genome shotgun (WGS) entry which is preliminary data.</text>
</comment>
<evidence type="ECO:0000256" key="1">
    <source>
        <dbReference type="ARBA" id="ARBA00023450"/>
    </source>
</evidence>
<dbReference type="Pfam" id="PF02720">
    <property type="entry name" value="DUF222"/>
    <property type="match status" value="1"/>
</dbReference>
<evidence type="ECO:0000259" key="3">
    <source>
        <dbReference type="SMART" id="SM00507"/>
    </source>
</evidence>
<protein>
    <recommendedName>
        <fullName evidence="3">HNH nuclease domain-containing protein</fullName>
    </recommendedName>
</protein>
<dbReference type="Proteomes" id="UP000652354">
    <property type="component" value="Unassembled WGS sequence"/>
</dbReference>
<evidence type="ECO:0000313" key="5">
    <source>
        <dbReference type="Proteomes" id="UP000652354"/>
    </source>
</evidence>
<organism evidence="4 5">
    <name type="scientific">Demequina activiva</name>
    <dbReference type="NCBI Taxonomy" id="1582364"/>
    <lineage>
        <taxon>Bacteria</taxon>
        <taxon>Bacillati</taxon>
        <taxon>Actinomycetota</taxon>
        <taxon>Actinomycetes</taxon>
        <taxon>Micrococcales</taxon>
        <taxon>Demequinaceae</taxon>
        <taxon>Demequina</taxon>
    </lineage>
</organism>
<feature type="domain" description="HNH nuclease" evidence="3">
    <location>
        <begin position="362"/>
        <end position="412"/>
    </location>
</feature>
<dbReference type="EMBL" id="BONR01000002">
    <property type="protein sequence ID" value="GIG54343.1"/>
    <property type="molecule type" value="Genomic_DNA"/>
</dbReference>
<dbReference type="GO" id="GO:0004519">
    <property type="term" value="F:endonuclease activity"/>
    <property type="evidence" value="ECO:0007669"/>
    <property type="project" value="InterPro"/>
</dbReference>
<dbReference type="CDD" id="cd00085">
    <property type="entry name" value="HNHc"/>
    <property type="match status" value="1"/>
</dbReference>